<keyword evidence="3" id="KW-1185">Reference proteome</keyword>
<organism evidence="2 3">
    <name type="scientific">Forsythia ovata</name>
    <dbReference type="NCBI Taxonomy" id="205694"/>
    <lineage>
        <taxon>Eukaryota</taxon>
        <taxon>Viridiplantae</taxon>
        <taxon>Streptophyta</taxon>
        <taxon>Embryophyta</taxon>
        <taxon>Tracheophyta</taxon>
        <taxon>Spermatophyta</taxon>
        <taxon>Magnoliopsida</taxon>
        <taxon>eudicotyledons</taxon>
        <taxon>Gunneridae</taxon>
        <taxon>Pentapetalae</taxon>
        <taxon>asterids</taxon>
        <taxon>lamiids</taxon>
        <taxon>Lamiales</taxon>
        <taxon>Oleaceae</taxon>
        <taxon>Forsythieae</taxon>
        <taxon>Forsythia</taxon>
    </lineage>
</organism>
<sequence length="179" mass="21082">MSFLNLRRLLPPRKLWKVISNKLQIRLKKLNKSRAIKKNKIRPEKASKKHSWLKPTLSIQPKKFKHKKRSYFHSQTSLGYQYHSLCHLKQRTAPVYVDKLFIQPAVSIVKEQQVGESSENKEKSEEGKMADHDDQNMHADDMWESLVIASPQMNGINERAEEFIARFWAQMHHQENLAP</sequence>
<dbReference type="AlphaFoldDB" id="A0ABD1VEK7"/>
<feature type="compositionally biased region" description="Basic and acidic residues" evidence="1">
    <location>
        <begin position="118"/>
        <end position="134"/>
    </location>
</feature>
<gene>
    <name evidence="2" type="ORF">Fot_17175</name>
</gene>
<proteinExistence type="predicted"/>
<comment type="caution">
    <text evidence="2">The sequence shown here is derived from an EMBL/GenBank/DDBJ whole genome shotgun (WGS) entry which is preliminary data.</text>
</comment>
<dbReference type="InterPro" id="IPR008480">
    <property type="entry name" value="DUF761_pln"/>
</dbReference>
<dbReference type="Proteomes" id="UP001604277">
    <property type="component" value="Unassembled WGS sequence"/>
</dbReference>
<dbReference type="Pfam" id="PF05553">
    <property type="entry name" value="DUF761"/>
    <property type="match status" value="1"/>
</dbReference>
<protein>
    <submittedName>
        <fullName evidence="2">Uncharacterized protein</fullName>
    </submittedName>
</protein>
<evidence type="ECO:0000313" key="2">
    <source>
        <dbReference type="EMBL" id="KAL2535784.1"/>
    </source>
</evidence>
<evidence type="ECO:0000256" key="1">
    <source>
        <dbReference type="SAM" id="MobiDB-lite"/>
    </source>
</evidence>
<dbReference type="EMBL" id="JBFOLJ010000005">
    <property type="protein sequence ID" value="KAL2535784.1"/>
    <property type="molecule type" value="Genomic_DNA"/>
</dbReference>
<feature type="region of interest" description="Disordered" evidence="1">
    <location>
        <begin position="112"/>
        <end position="134"/>
    </location>
</feature>
<accession>A0ABD1VEK7</accession>
<name>A0ABD1VEK7_9LAMI</name>
<evidence type="ECO:0000313" key="3">
    <source>
        <dbReference type="Proteomes" id="UP001604277"/>
    </source>
</evidence>
<reference evidence="3" key="1">
    <citation type="submission" date="2024-07" db="EMBL/GenBank/DDBJ databases">
        <title>Two chromosome-level genome assemblies of Korean endemic species Abeliophyllum distichum and Forsythia ovata (Oleaceae).</title>
        <authorList>
            <person name="Jang H."/>
        </authorList>
    </citation>
    <scope>NUCLEOTIDE SEQUENCE [LARGE SCALE GENOMIC DNA]</scope>
</reference>